<dbReference type="EMBL" id="JACEIK010000297">
    <property type="protein sequence ID" value="MCD7454349.1"/>
    <property type="molecule type" value="Genomic_DNA"/>
</dbReference>
<proteinExistence type="predicted"/>
<gene>
    <name evidence="1" type="ORF">HAX54_024362</name>
</gene>
<sequence length="117" mass="13081">AHAKVVSPKIEVGQEDEPFLGKALGPYQESPSFIATPMVQDTIFCILGFLESIAQLEVLPTDVQAVAYGEFFQQVVDHANKVEMIHHRNMVEVMTRELPNLAVLVLLYLEIEGMQVE</sequence>
<dbReference type="Proteomes" id="UP000823775">
    <property type="component" value="Unassembled WGS sequence"/>
</dbReference>
<evidence type="ECO:0000313" key="1">
    <source>
        <dbReference type="EMBL" id="MCD7454349.1"/>
    </source>
</evidence>
<comment type="caution">
    <text evidence="1">The sequence shown here is derived from an EMBL/GenBank/DDBJ whole genome shotgun (WGS) entry which is preliminary data.</text>
</comment>
<accession>A0ABS8S630</accession>
<protein>
    <submittedName>
        <fullName evidence="1">Uncharacterized protein</fullName>
    </submittedName>
</protein>
<feature type="non-terminal residue" evidence="1">
    <location>
        <position position="1"/>
    </location>
</feature>
<keyword evidence="2" id="KW-1185">Reference proteome</keyword>
<name>A0ABS8S630_DATST</name>
<evidence type="ECO:0000313" key="2">
    <source>
        <dbReference type="Proteomes" id="UP000823775"/>
    </source>
</evidence>
<feature type="non-terminal residue" evidence="1">
    <location>
        <position position="117"/>
    </location>
</feature>
<reference evidence="1 2" key="1">
    <citation type="journal article" date="2021" name="BMC Genomics">
        <title>Datura genome reveals duplications of psychoactive alkaloid biosynthetic genes and high mutation rate following tissue culture.</title>
        <authorList>
            <person name="Rajewski A."/>
            <person name="Carter-House D."/>
            <person name="Stajich J."/>
            <person name="Litt A."/>
        </authorList>
    </citation>
    <scope>NUCLEOTIDE SEQUENCE [LARGE SCALE GENOMIC DNA]</scope>
    <source>
        <strain evidence="1">AR-01</strain>
    </source>
</reference>
<organism evidence="1 2">
    <name type="scientific">Datura stramonium</name>
    <name type="common">Jimsonweed</name>
    <name type="synonym">Common thornapple</name>
    <dbReference type="NCBI Taxonomy" id="4076"/>
    <lineage>
        <taxon>Eukaryota</taxon>
        <taxon>Viridiplantae</taxon>
        <taxon>Streptophyta</taxon>
        <taxon>Embryophyta</taxon>
        <taxon>Tracheophyta</taxon>
        <taxon>Spermatophyta</taxon>
        <taxon>Magnoliopsida</taxon>
        <taxon>eudicotyledons</taxon>
        <taxon>Gunneridae</taxon>
        <taxon>Pentapetalae</taxon>
        <taxon>asterids</taxon>
        <taxon>lamiids</taxon>
        <taxon>Solanales</taxon>
        <taxon>Solanaceae</taxon>
        <taxon>Solanoideae</taxon>
        <taxon>Datureae</taxon>
        <taxon>Datura</taxon>
    </lineage>
</organism>